<dbReference type="OrthoDB" id="5193571at2"/>
<organism evidence="1 2">
    <name type="scientific">Streptomyces viridochromogenes</name>
    <dbReference type="NCBI Taxonomy" id="1938"/>
    <lineage>
        <taxon>Bacteria</taxon>
        <taxon>Bacillati</taxon>
        <taxon>Actinomycetota</taxon>
        <taxon>Actinomycetes</taxon>
        <taxon>Kitasatosporales</taxon>
        <taxon>Streptomycetaceae</taxon>
        <taxon>Streptomyces</taxon>
    </lineage>
</organism>
<accession>A0A0L8JLI8</accession>
<dbReference type="Gene3D" id="2.60.120.40">
    <property type="match status" value="1"/>
</dbReference>
<dbReference type="Proteomes" id="UP000037023">
    <property type="component" value="Unassembled WGS sequence"/>
</dbReference>
<dbReference type="EMBL" id="LGUP01000370">
    <property type="protein sequence ID" value="KOG14521.1"/>
    <property type="molecule type" value="Genomic_DNA"/>
</dbReference>
<name>A0A0L8JLI8_STRVR</name>
<gene>
    <name evidence="1" type="ORF">ADK34_29035</name>
</gene>
<reference evidence="1 2" key="1">
    <citation type="submission" date="2015-06" db="EMBL/GenBank/DDBJ databases">
        <authorList>
            <person name="Hoefler B.C."/>
            <person name="Straight P.D."/>
        </authorList>
    </citation>
    <scope>NUCLEOTIDE SEQUENCE [LARGE SCALE GENOMIC DNA]</scope>
    <source>
        <strain evidence="1 2">NRRL 3427</strain>
    </source>
</reference>
<sequence length="397" mass="41489">MTVRAAWLQSTGQTREDTRLTLAALLTPSGQTPEETPLRSRSGIVPGGFVLTGSTPMQCTIGTGRAILQGKDTAQGSYLVAVTSPEAFTLGDGDPQYDRIDLIELAVVDGGYDQGATTEAVVRLVKGAPAANPVAPASGAGSTLPLYTIRVPKGTSAGTGGVQWATAVTTQHWAVVALGGIMPTSGFKGAYTGQYRDTAGLLQRWDGATSTWVSYPKAIGGIAPHGTVTTGSYTGQFRDNAGVLQRWDGTAWQYAEGKATILFSASQTSYQSIPFAVWTPVTLQTVDIDDFNGWNGTDTFTVPRTGWWRVSGHTAWTSDSFEGMRGTRVVVGGVGVPRMTWLTPAGGGPVVVGGQGLIKLTAGSTVQLSAYQTNPTAVRTLGGGGYSCNLSAEWIRS</sequence>
<dbReference type="AlphaFoldDB" id="A0A0L8JLI8"/>
<evidence type="ECO:0000313" key="1">
    <source>
        <dbReference type="EMBL" id="KOG14521.1"/>
    </source>
</evidence>
<evidence type="ECO:0000313" key="2">
    <source>
        <dbReference type="Proteomes" id="UP000037023"/>
    </source>
</evidence>
<dbReference type="PATRIC" id="fig|1938.6.peg.6216"/>
<protein>
    <submittedName>
        <fullName evidence="1">Uncharacterized protein</fullName>
    </submittedName>
</protein>
<comment type="caution">
    <text evidence="1">The sequence shown here is derived from an EMBL/GenBank/DDBJ whole genome shotgun (WGS) entry which is preliminary data.</text>
</comment>
<dbReference type="RefSeq" id="WP_033201998.1">
    <property type="nucleotide sequence ID" value="NZ_LGUP01000370.1"/>
</dbReference>
<dbReference type="InterPro" id="IPR008983">
    <property type="entry name" value="Tumour_necrosis_fac-like_dom"/>
</dbReference>
<proteinExistence type="predicted"/>